<dbReference type="AlphaFoldDB" id="A0A1N7DB96"/>
<protein>
    <submittedName>
        <fullName evidence="1">Uncharacterized protein</fullName>
    </submittedName>
</protein>
<gene>
    <name evidence="1" type="ORF">SAMN05421858_3477</name>
</gene>
<organism evidence="1 2">
    <name type="scientific">Haladaptatus litoreus</name>
    <dbReference type="NCBI Taxonomy" id="553468"/>
    <lineage>
        <taxon>Archaea</taxon>
        <taxon>Methanobacteriati</taxon>
        <taxon>Methanobacteriota</taxon>
        <taxon>Stenosarchaea group</taxon>
        <taxon>Halobacteria</taxon>
        <taxon>Halobacteriales</taxon>
        <taxon>Haladaptataceae</taxon>
        <taxon>Haladaptatus</taxon>
    </lineage>
</organism>
<sequence length="66" mass="7570">MIQEKNKNEKEKSYIGDKIQEIEATSEKDSPWQSQLTSRARSLLATSFVFHPLGSSSQVGEQHYDR</sequence>
<name>A0A1N7DB96_9EURY</name>
<dbReference type="EMBL" id="FTNO01000004">
    <property type="protein sequence ID" value="SIR73005.1"/>
    <property type="molecule type" value="Genomic_DNA"/>
</dbReference>
<proteinExistence type="predicted"/>
<evidence type="ECO:0000313" key="1">
    <source>
        <dbReference type="EMBL" id="SIR73005.1"/>
    </source>
</evidence>
<accession>A0A1N7DB96</accession>
<dbReference type="Proteomes" id="UP000186914">
    <property type="component" value="Unassembled WGS sequence"/>
</dbReference>
<evidence type="ECO:0000313" key="2">
    <source>
        <dbReference type="Proteomes" id="UP000186914"/>
    </source>
</evidence>
<keyword evidence="2" id="KW-1185">Reference proteome</keyword>
<reference evidence="2" key="1">
    <citation type="submission" date="2017-01" db="EMBL/GenBank/DDBJ databases">
        <authorList>
            <person name="Varghese N."/>
            <person name="Submissions S."/>
        </authorList>
    </citation>
    <scope>NUCLEOTIDE SEQUENCE [LARGE SCALE GENOMIC DNA]</scope>
    <source>
        <strain evidence="2">CGMCC 1.7737</strain>
    </source>
</reference>